<reference evidence="2" key="1">
    <citation type="submission" date="2006-02" db="EMBL/GenBank/DDBJ databases">
        <title>Complete sequence of plasmid 1 of Rhodoferax ferrireducens DSM 15236.</title>
        <authorList>
            <person name="Copeland A."/>
            <person name="Lucas S."/>
            <person name="Lapidus A."/>
            <person name="Barry K."/>
            <person name="Detter J.C."/>
            <person name="Glavina del Rio T."/>
            <person name="Hammon N."/>
            <person name="Israni S."/>
            <person name="Pitluck S."/>
            <person name="Brettin T."/>
            <person name="Bruce D."/>
            <person name="Han C."/>
            <person name="Tapia R."/>
            <person name="Gilna P."/>
            <person name="Kiss H."/>
            <person name="Schmutz J."/>
            <person name="Larimer F."/>
            <person name="Land M."/>
            <person name="Kyrpides N."/>
            <person name="Ivanova N."/>
            <person name="Richardson P."/>
        </authorList>
    </citation>
    <scope>NUCLEOTIDE SEQUENCE [LARGE SCALE GENOMIC DNA]</scope>
    <source>
        <strain evidence="2">ATCC BAA-621 / DSM 15236 / T118</strain>
        <plasmid evidence="2">Plasmid pDSM15236</plasmid>
    </source>
</reference>
<dbReference type="eggNOG" id="COG1737">
    <property type="taxonomic scope" value="Bacteria"/>
</dbReference>
<evidence type="ECO:0000313" key="1">
    <source>
        <dbReference type="EMBL" id="ABD71961.1"/>
    </source>
</evidence>
<evidence type="ECO:0000313" key="2">
    <source>
        <dbReference type="Proteomes" id="UP000008332"/>
    </source>
</evidence>
<protein>
    <recommendedName>
        <fullName evidence="3">DUF3150 domain-containing protein</fullName>
    </recommendedName>
</protein>
<dbReference type="EMBL" id="CP000268">
    <property type="protein sequence ID" value="ABD71961.1"/>
    <property type="molecule type" value="Genomic_DNA"/>
</dbReference>
<dbReference type="RefSeq" id="WP_011458778.1">
    <property type="nucleotide sequence ID" value="NC_007901.1"/>
</dbReference>
<dbReference type="InterPro" id="IPR021496">
    <property type="entry name" value="DUF3150"/>
</dbReference>
<dbReference type="KEGG" id="rfr:Rfer_4274"/>
<sequence length="368" mass="40179">MSNSANKLSILKNVVVFSLADTSLWTGRAKMTAEDLGLTEDQVPPEAIASLGSKRLIDGDALKPGSKVRYLMRRACMEVGTRFLGGFAVATEEAEALVGKLDQLVLVGEAFKKTFLATLDNKLDAWHANNPKWRHIMSAGTPERESIGKRISFGYHAIMVQSPENATVAKSLFGAVDMMGSNLVDEIVSEARAFVERSLADGREQGSQKTVGPIRRLANKIHALRFIDPSLGAMAEVVNHVLKTIPEIGKVEAQSFFNLTRVANLLASRSRFSETSRALHEGRLTVEDVVKTLTGGTMPDKRVELPLERASDSAMNASDIFADQSAPRIPEKDAEVMQVVAKIREEVTGVRIQNKPAQRPTAVEPLDF</sequence>
<organism evidence="1 2">
    <name type="scientific">Albidiferax ferrireducens (strain ATCC BAA-621 / DSM 15236 / T118)</name>
    <name type="common">Rhodoferax ferrireducens</name>
    <dbReference type="NCBI Taxonomy" id="338969"/>
    <lineage>
        <taxon>Bacteria</taxon>
        <taxon>Pseudomonadati</taxon>
        <taxon>Pseudomonadota</taxon>
        <taxon>Betaproteobacteria</taxon>
        <taxon>Burkholderiales</taxon>
        <taxon>Comamonadaceae</taxon>
        <taxon>Rhodoferax</taxon>
    </lineage>
</organism>
<dbReference type="Pfam" id="PF11348">
    <property type="entry name" value="DUF3150"/>
    <property type="match status" value="1"/>
</dbReference>
<dbReference type="Proteomes" id="UP000008332">
    <property type="component" value="Plasmid unnamed1"/>
</dbReference>
<geneLocation type="plasmid" evidence="2">
    <name>pDSM15236</name>
</geneLocation>
<proteinExistence type="predicted"/>
<dbReference type="HOGENOM" id="CLU_053103_0_0_4"/>
<dbReference type="AlphaFoldDB" id="Q21QI4"/>
<keyword evidence="2" id="KW-1185">Reference proteome</keyword>
<evidence type="ECO:0008006" key="3">
    <source>
        <dbReference type="Google" id="ProtNLM"/>
    </source>
</evidence>
<accession>Q21QI4</accession>
<dbReference type="OrthoDB" id="8900573at2"/>
<keyword evidence="1" id="KW-0614">Plasmid</keyword>
<name>Q21QI4_ALBFT</name>
<gene>
    <name evidence="1" type="ordered locus">Rfer_4274</name>
</gene>